<dbReference type="KEGG" id="tpv:TP01_0822"/>
<dbReference type="GO" id="GO:0003724">
    <property type="term" value="F:RNA helicase activity"/>
    <property type="evidence" value="ECO:0007669"/>
    <property type="project" value="TreeGrafter"/>
</dbReference>
<evidence type="ECO:0000256" key="2">
    <source>
        <dbReference type="ARBA" id="ARBA00022801"/>
    </source>
</evidence>
<evidence type="ECO:0000259" key="9">
    <source>
        <dbReference type="PROSITE" id="PS51194"/>
    </source>
</evidence>
<accession>Q4N7J8</accession>
<dbReference type="OMA" id="QYDPPQQ"/>
<dbReference type="SMART" id="SM00490">
    <property type="entry name" value="HELICc"/>
    <property type="match status" value="1"/>
</dbReference>
<dbReference type="STRING" id="5875.Q4N7J8"/>
<name>Q4N7J8_THEPA</name>
<dbReference type="SMART" id="SM00487">
    <property type="entry name" value="DEXDc"/>
    <property type="match status" value="1"/>
</dbReference>
<keyword evidence="1 6" id="KW-0547">Nucleotide-binding</keyword>
<proteinExistence type="inferred from homology"/>
<organism evidence="10 11">
    <name type="scientific">Theileria parva</name>
    <name type="common">East coast fever infection agent</name>
    <dbReference type="NCBI Taxonomy" id="5875"/>
    <lineage>
        <taxon>Eukaryota</taxon>
        <taxon>Sar</taxon>
        <taxon>Alveolata</taxon>
        <taxon>Apicomplexa</taxon>
        <taxon>Aconoidasida</taxon>
        <taxon>Piroplasmida</taxon>
        <taxon>Theileriidae</taxon>
        <taxon>Theileria</taxon>
    </lineage>
</organism>
<dbReference type="PROSITE" id="PS51192">
    <property type="entry name" value="HELICASE_ATP_BIND_1"/>
    <property type="match status" value="1"/>
</dbReference>
<dbReference type="Pfam" id="PF00271">
    <property type="entry name" value="Helicase_C"/>
    <property type="match status" value="1"/>
</dbReference>
<dbReference type="Proteomes" id="UP000001949">
    <property type="component" value="Unassembled WGS sequence"/>
</dbReference>
<dbReference type="eggNOG" id="KOG0348">
    <property type="taxonomic scope" value="Eukaryota"/>
</dbReference>
<evidence type="ECO:0000256" key="4">
    <source>
        <dbReference type="ARBA" id="ARBA00022840"/>
    </source>
</evidence>
<dbReference type="AlphaFoldDB" id="Q4N7J8"/>
<dbReference type="InParanoid" id="Q4N7J8"/>
<feature type="region of interest" description="Disordered" evidence="7">
    <location>
        <begin position="609"/>
        <end position="645"/>
    </location>
</feature>
<dbReference type="EMBL" id="AAGK01000001">
    <property type="protein sequence ID" value="EAN34060.1"/>
    <property type="molecule type" value="Genomic_DNA"/>
</dbReference>
<dbReference type="SUPFAM" id="SSF52540">
    <property type="entry name" value="P-loop containing nucleoside triphosphate hydrolases"/>
    <property type="match status" value="1"/>
</dbReference>
<dbReference type="InterPro" id="IPR027417">
    <property type="entry name" value="P-loop_NTPase"/>
</dbReference>
<protein>
    <submittedName>
        <fullName evidence="10">DEAD box RNA helicase, putative</fullName>
    </submittedName>
</protein>
<dbReference type="GO" id="GO:0003723">
    <property type="term" value="F:RNA binding"/>
    <property type="evidence" value="ECO:0007669"/>
    <property type="project" value="UniProtKB-KW"/>
</dbReference>
<feature type="compositionally biased region" description="Basic and acidic residues" evidence="7">
    <location>
        <begin position="609"/>
        <end position="619"/>
    </location>
</feature>
<keyword evidence="2 6" id="KW-0378">Hydrolase</keyword>
<dbReference type="PROSITE" id="PS00039">
    <property type="entry name" value="DEAD_ATP_HELICASE"/>
    <property type="match status" value="1"/>
</dbReference>
<evidence type="ECO:0000256" key="3">
    <source>
        <dbReference type="ARBA" id="ARBA00022806"/>
    </source>
</evidence>
<dbReference type="Pfam" id="PF00270">
    <property type="entry name" value="DEAD"/>
    <property type="match status" value="1"/>
</dbReference>
<dbReference type="PANTHER" id="PTHR47959">
    <property type="entry name" value="ATP-DEPENDENT RNA HELICASE RHLE-RELATED"/>
    <property type="match status" value="1"/>
</dbReference>
<dbReference type="CDD" id="cd18787">
    <property type="entry name" value="SF2_C_DEAD"/>
    <property type="match status" value="1"/>
</dbReference>
<evidence type="ECO:0000313" key="11">
    <source>
        <dbReference type="Proteomes" id="UP000001949"/>
    </source>
</evidence>
<evidence type="ECO:0000256" key="7">
    <source>
        <dbReference type="SAM" id="MobiDB-lite"/>
    </source>
</evidence>
<evidence type="ECO:0000256" key="6">
    <source>
        <dbReference type="RuleBase" id="RU000492"/>
    </source>
</evidence>
<dbReference type="SMART" id="SM01178">
    <property type="entry name" value="DUF4217"/>
    <property type="match status" value="1"/>
</dbReference>
<evidence type="ECO:0000313" key="10">
    <source>
        <dbReference type="EMBL" id="EAN34060.1"/>
    </source>
</evidence>
<dbReference type="InterPro" id="IPR000629">
    <property type="entry name" value="RNA-helicase_DEAD-box_CS"/>
</dbReference>
<evidence type="ECO:0000256" key="1">
    <source>
        <dbReference type="ARBA" id="ARBA00022741"/>
    </source>
</evidence>
<dbReference type="GO" id="GO:0005829">
    <property type="term" value="C:cytosol"/>
    <property type="evidence" value="ECO:0007669"/>
    <property type="project" value="TreeGrafter"/>
</dbReference>
<dbReference type="PANTHER" id="PTHR47959:SF24">
    <property type="entry name" value="ATP-DEPENDENT RNA HELICASE"/>
    <property type="match status" value="1"/>
</dbReference>
<keyword evidence="11" id="KW-1185">Reference proteome</keyword>
<dbReference type="InterPro" id="IPR050079">
    <property type="entry name" value="DEAD_box_RNA_helicase"/>
</dbReference>
<dbReference type="GO" id="GO:0005524">
    <property type="term" value="F:ATP binding"/>
    <property type="evidence" value="ECO:0007669"/>
    <property type="project" value="UniProtKB-KW"/>
</dbReference>
<dbReference type="InterPro" id="IPR014001">
    <property type="entry name" value="Helicase_ATP-bd"/>
</dbReference>
<keyword evidence="4 6" id="KW-0067">ATP-binding</keyword>
<dbReference type="InterPro" id="IPR011545">
    <property type="entry name" value="DEAD/DEAH_box_helicase_dom"/>
</dbReference>
<dbReference type="InterPro" id="IPR001650">
    <property type="entry name" value="Helicase_C-like"/>
</dbReference>
<evidence type="ECO:0000259" key="8">
    <source>
        <dbReference type="PROSITE" id="PS51192"/>
    </source>
</evidence>
<dbReference type="Pfam" id="PF13959">
    <property type="entry name" value="CTE_SPB4"/>
    <property type="match status" value="1"/>
</dbReference>
<sequence length="663" mass="75949">MISINGRSSRFKLHKLRTLSYKFQNVTHDTKTHPNRKERLINYNNTGNRDSDPVCSKYEHTPSDSSTFVSDFSEFSGILNTRLLKSLEANGFVKITHIQRCSIPKVLNGATTLIRSPSGTGKTLTFIVPALQRLIAPPDNKKITRRDGTKILIITPTRELSFQISKVTEDLSKPFPWIVVSCIKGGESRKSEKARIRKGITVVIGTPGRVLDHMESTSSFKLDNLEMLVLDEADRLLDMGFESKIRTIHSYLLDSKKSNRENSGIQIVLTSATITERVKNLVENCFDSKPQIIGLSEGTYILKQFVLENSEIPTNLRLEYVLADCNNKFMFLISLLLKFVSNREKIIIFVSNCDTVNYFYMLLKSLTWPTLRKLDNKETNHLRNFGQYISNSDDQHLLNNGFKSKKNDKNLIFKVPIFKLHGDMESSERFPYMDQFINSECSILISTDVASRGLNFSKVDRVIQYDPPQQLDEFIHRSGRTARIGDSGTSILILIKHEKGLVKLLNDRGMKLDEVSEDSVWSEIKVLNCPKYLKKFKGDLVGFMRNRFCMDVKGDDGLLNLAKKSFMSSIRSYKTYSKELRKVFNFRNLHLGHYATSLCLNMKPTELMNRNRKEDSSDSKKRKNKTKTHSDRPVKQPKISLSEESKNATELALKYLKENKMIL</sequence>
<reference evidence="10 11" key="1">
    <citation type="journal article" date="2005" name="Science">
        <title>Genome sequence of Theileria parva, a bovine pathogen that transforms lymphocytes.</title>
        <authorList>
            <person name="Gardner M.J."/>
            <person name="Bishop R."/>
            <person name="Shah T."/>
            <person name="de Villiers E.P."/>
            <person name="Carlton J.M."/>
            <person name="Hall N."/>
            <person name="Ren Q."/>
            <person name="Paulsen I.T."/>
            <person name="Pain A."/>
            <person name="Berriman M."/>
            <person name="Wilson R.J.M."/>
            <person name="Sato S."/>
            <person name="Ralph S.A."/>
            <person name="Mann D.J."/>
            <person name="Xiong Z."/>
            <person name="Shallom S.J."/>
            <person name="Weidman J."/>
            <person name="Jiang L."/>
            <person name="Lynn J."/>
            <person name="Weaver B."/>
            <person name="Shoaibi A."/>
            <person name="Domingo A.R."/>
            <person name="Wasawo D."/>
            <person name="Crabtree J."/>
            <person name="Wortman J.R."/>
            <person name="Haas B."/>
            <person name="Angiuoli S.V."/>
            <person name="Creasy T.H."/>
            <person name="Lu C."/>
            <person name="Suh B."/>
            <person name="Silva J.C."/>
            <person name="Utterback T.R."/>
            <person name="Feldblyum T.V."/>
            <person name="Pertea M."/>
            <person name="Allen J."/>
            <person name="Nierman W.C."/>
            <person name="Taracha E.L.N."/>
            <person name="Salzberg S.L."/>
            <person name="White O.R."/>
            <person name="Fitzhugh H.A."/>
            <person name="Morzaria S."/>
            <person name="Venter J.C."/>
            <person name="Fraser C.M."/>
            <person name="Nene V."/>
        </authorList>
    </citation>
    <scope>NUCLEOTIDE SEQUENCE [LARGE SCALE GENOMIC DNA]</scope>
    <source>
        <strain evidence="10 11">Muguga</strain>
    </source>
</reference>
<dbReference type="GO" id="GO:0016787">
    <property type="term" value="F:hydrolase activity"/>
    <property type="evidence" value="ECO:0007669"/>
    <property type="project" value="UniProtKB-KW"/>
</dbReference>
<comment type="caution">
    <text evidence="10">The sequence shown here is derived from an EMBL/GenBank/DDBJ whole genome shotgun (WGS) entry which is preliminary data.</text>
</comment>
<dbReference type="PROSITE" id="PS51194">
    <property type="entry name" value="HELICASE_CTER"/>
    <property type="match status" value="1"/>
</dbReference>
<dbReference type="Gene3D" id="3.40.50.300">
    <property type="entry name" value="P-loop containing nucleotide triphosphate hydrolases"/>
    <property type="match status" value="2"/>
</dbReference>
<evidence type="ECO:0000256" key="5">
    <source>
        <dbReference type="ARBA" id="ARBA00022884"/>
    </source>
</evidence>
<feature type="domain" description="Helicase C-terminal" evidence="9">
    <location>
        <begin position="332"/>
        <end position="528"/>
    </location>
</feature>
<dbReference type="InterPro" id="IPR025313">
    <property type="entry name" value="SPB4-like_CTE"/>
</dbReference>
<keyword evidence="3 6" id="KW-0347">Helicase</keyword>
<comment type="similarity">
    <text evidence="6">Belongs to the DEAD box helicase family.</text>
</comment>
<gene>
    <name evidence="10" type="ordered locus">TP01_0822</name>
</gene>
<feature type="domain" description="Helicase ATP-binding" evidence="8">
    <location>
        <begin position="103"/>
        <end position="292"/>
    </location>
</feature>
<keyword evidence="5" id="KW-0694">RNA-binding</keyword>
<dbReference type="FunCoup" id="Q4N7J8">
    <property type="interactions" value="2"/>
</dbReference>
<dbReference type="VEuPathDB" id="PiroplasmaDB:TpMuguga_01g00822"/>